<accession>L1L9Z8</accession>
<evidence type="ECO:0000313" key="3">
    <source>
        <dbReference type="Proteomes" id="UP000031512"/>
    </source>
</evidence>
<dbReference type="RefSeq" id="XP_004831440.1">
    <property type="nucleotide sequence ID" value="XM_004831383.1"/>
</dbReference>
<protein>
    <submittedName>
        <fullName evidence="2">Uncharacterized protein</fullName>
    </submittedName>
</protein>
<dbReference type="GeneID" id="15804918"/>
<gene>
    <name evidence="2" type="ORF">BEWA_016660</name>
</gene>
<organism evidence="2 3">
    <name type="scientific">Theileria equi strain WA</name>
    <dbReference type="NCBI Taxonomy" id="1537102"/>
    <lineage>
        <taxon>Eukaryota</taxon>
        <taxon>Sar</taxon>
        <taxon>Alveolata</taxon>
        <taxon>Apicomplexa</taxon>
        <taxon>Aconoidasida</taxon>
        <taxon>Piroplasmida</taxon>
        <taxon>Theileriidae</taxon>
        <taxon>Theileria</taxon>
    </lineage>
</organism>
<evidence type="ECO:0000256" key="1">
    <source>
        <dbReference type="SAM" id="Coils"/>
    </source>
</evidence>
<dbReference type="VEuPathDB" id="PiroplasmaDB:BEWA_016660"/>
<keyword evidence="1" id="KW-0175">Coiled coil</keyword>
<evidence type="ECO:0000313" key="2">
    <source>
        <dbReference type="EMBL" id="EKX71988.1"/>
    </source>
</evidence>
<proteinExistence type="predicted"/>
<keyword evidence="3" id="KW-1185">Reference proteome</keyword>
<reference evidence="2 3" key="1">
    <citation type="journal article" date="2012" name="BMC Genomics">
        <title>Comparative genomic analysis and phylogenetic position of Theileria equi.</title>
        <authorList>
            <person name="Kappmeyer L.S."/>
            <person name="Thiagarajan M."/>
            <person name="Herndon D.R."/>
            <person name="Ramsay J.D."/>
            <person name="Caler E."/>
            <person name="Djikeng A."/>
            <person name="Gillespie J.J."/>
            <person name="Lau A.O."/>
            <person name="Roalson E.H."/>
            <person name="Silva J.C."/>
            <person name="Silva M.G."/>
            <person name="Suarez C.E."/>
            <person name="Ueti M.W."/>
            <person name="Nene V.M."/>
            <person name="Mealey R.H."/>
            <person name="Knowles D.P."/>
            <person name="Brayton K.A."/>
        </authorList>
    </citation>
    <scope>NUCLEOTIDE SEQUENCE [LARGE SCALE GENOMIC DNA]</scope>
    <source>
        <strain evidence="2 3">WA</strain>
    </source>
</reference>
<dbReference type="Proteomes" id="UP000031512">
    <property type="component" value="Unassembled WGS sequence"/>
</dbReference>
<dbReference type="KEGG" id="beq:BEWA_016660"/>
<dbReference type="AlphaFoldDB" id="L1L9Z8"/>
<dbReference type="EMBL" id="ACOU01000008">
    <property type="protein sequence ID" value="EKX71988.1"/>
    <property type="molecule type" value="Genomic_DNA"/>
</dbReference>
<name>L1L9Z8_THEEQ</name>
<comment type="caution">
    <text evidence="2">The sequence shown here is derived from an EMBL/GenBank/DDBJ whole genome shotgun (WGS) entry which is preliminary data.</text>
</comment>
<sequence>MEEEERLVLLRERMNLQKEISEIREELRKAEVAAETIMRHNDLYRQAVAGKVCNLSEVPGGLLDYFVSGVHPVFEKKTDSPFVQDLSKDICYTFYQKYKNSKEAQNTERVVDVTDGAAAESQSAKGPFNEFRGMFDAALESPSSYTCTDDEIPFFEEEDLEQYGEDDEEDL</sequence>
<feature type="coiled-coil region" evidence="1">
    <location>
        <begin position="6"/>
        <end position="40"/>
    </location>
</feature>